<dbReference type="Proteomes" id="UP001168216">
    <property type="component" value="Unassembled WGS sequence"/>
</dbReference>
<evidence type="ECO:0000313" key="6">
    <source>
        <dbReference type="Proteomes" id="UP001168216"/>
    </source>
</evidence>
<evidence type="ECO:0000256" key="1">
    <source>
        <dbReference type="ARBA" id="ARBA00022679"/>
    </source>
</evidence>
<evidence type="ECO:0000256" key="2">
    <source>
        <dbReference type="ARBA" id="ARBA00023315"/>
    </source>
</evidence>
<comment type="caution">
    <text evidence="5">The sequence shown here is derived from an EMBL/GenBank/DDBJ whole genome shotgun (WGS) entry which is preliminary data.</text>
</comment>
<evidence type="ECO:0000259" key="4">
    <source>
        <dbReference type="Pfam" id="PF13302"/>
    </source>
</evidence>
<feature type="domain" description="N-acetyltransferase" evidence="4">
    <location>
        <begin position="146"/>
        <end position="283"/>
    </location>
</feature>
<protein>
    <submittedName>
        <fullName evidence="5">GNAT family N-acetyltransferase</fullName>
    </submittedName>
</protein>
<dbReference type="SUPFAM" id="SSF55729">
    <property type="entry name" value="Acyl-CoA N-acyltransferases (Nat)"/>
    <property type="match status" value="1"/>
</dbReference>
<organism evidence="5 6">
    <name type="scientific">Aeromonas bestiarum</name>
    <dbReference type="NCBI Taxonomy" id="105751"/>
    <lineage>
        <taxon>Bacteria</taxon>
        <taxon>Pseudomonadati</taxon>
        <taxon>Pseudomonadota</taxon>
        <taxon>Gammaproteobacteria</taxon>
        <taxon>Aeromonadales</taxon>
        <taxon>Aeromonadaceae</taxon>
        <taxon>Aeromonas</taxon>
    </lineage>
</organism>
<gene>
    <name evidence="5" type="ORF">OB959_03580</name>
</gene>
<dbReference type="InterPro" id="IPR016181">
    <property type="entry name" value="Acyl_CoA_acyltransferase"/>
</dbReference>
<dbReference type="AlphaFoldDB" id="A0AAW7HY70"/>
<dbReference type="RefSeq" id="WP_098984588.1">
    <property type="nucleotide sequence ID" value="NZ_JAOPLV010000001.1"/>
</dbReference>
<evidence type="ECO:0000256" key="3">
    <source>
        <dbReference type="ARBA" id="ARBA00038502"/>
    </source>
</evidence>
<accession>A0AAW7HY70</accession>
<dbReference type="GO" id="GO:0016747">
    <property type="term" value="F:acyltransferase activity, transferring groups other than amino-acyl groups"/>
    <property type="evidence" value="ECO:0007669"/>
    <property type="project" value="InterPro"/>
</dbReference>
<sequence length="544" mass="59731">MELLIERALWQPHWAQVLQAWQRQGHRWQLLLSKEAESHLAEEEDLWSTCRPDGLLSATSLLAAWLDGDLIADVQADPSRQILISASASLLTLAKESGLLTLGPLGADLVLTADDDMGAVLNRLLARRLTVSLLREPAAASSSSALVLRPLLADDEAAVVRYCGDEALSRYTLNIPHPYPSEGARDWLVGSWRKAALGLGWSWAMTLPQGDEVAPLVGVISLHWNGELAWWVGVPWQNQGLATRAAQRVKSFAFDTLQLPALTARHMPGNLASGRVMAKLGMHYRGLRGRTAQQPCEVSYWRLDRAISLPEPVTRQLAPWLADERVAVAILQGADAQTGLDHGRPWQLTLFLDEQGYDPDSPGIASDDGARFDVICYPLSELDLAEPERLPLLGGVLLKDRDEQGLACLLQLASLRRQGPVLLTRAQRQQRLGWIGKMARRTGLPATGASAGDAVAGRYRQLWLLVELPALIDELAGHWHQGPELALARLEREDAGLFAAYREAIDTLTPAALLGLLRQLAARFPESTLPFLDKGAQADRHFVE</sequence>
<dbReference type="InterPro" id="IPR000182">
    <property type="entry name" value="GNAT_dom"/>
</dbReference>
<dbReference type="EMBL" id="JAOPLV010000001">
    <property type="protein sequence ID" value="MDM5138883.1"/>
    <property type="molecule type" value="Genomic_DNA"/>
</dbReference>
<reference evidence="5" key="1">
    <citation type="submission" date="2023-08" db="EMBL/GenBank/DDBJ databases">
        <title>WGS of Aeromonas isolates.</title>
        <authorList>
            <person name="Lee H."/>
        </authorList>
    </citation>
    <scope>NUCLEOTIDE SEQUENCE</scope>
    <source>
        <strain evidence="5">SL22</strain>
    </source>
</reference>
<dbReference type="InterPro" id="IPR051531">
    <property type="entry name" value="N-acetyltransferase"/>
</dbReference>
<evidence type="ECO:0000313" key="5">
    <source>
        <dbReference type="EMBL" id="MDM5138883.1"/>
    </source>
</evidence>
<keyword evidence="1" id="KW-0808">Transferase</keyword>
<dbReference type="Pfam" id="PF13302">
    <property type="entry name" value="Acetyltransf_3"/>
    <property type="match status" value="1"/>
</dbReference>
<comment type="similarity">
    <text evidence="3">Belongs to the acetyltransferase family. RimJ subfamily.</text>
</comment>
<dbReference type="Gene3D" id="3.40.630.30">
    <property type="match status" value="1"/>
</dbReference>
<proteinExistence type="inferred from homology"/>
<keyword evidence="2" id="KW-0012">Acyltransferase</keyword>
<name>A0AAW7HY70_9GAMM</name>
<dbReference type="PANTHER" id="PTHR43792:SF8">
    <property type="entry name" value="[RIBOSOMAL PROTEIN US5]-ALANINE N-ACETYLTRANSFERASE"/>
    <property type="match status" value="1"/>
</dbReference>
<dbReference type="PANTHER" id="PTHR43792">
    <property type="entry name" value="GNAT FAMILY, PUTATIVE (AFU_ORTHOLOGUE AFUA_3G00765)-RELATED-RELATED"/>
    <property type="match status" value="1"/>
</dbReference>